<dbReference type="GO" id="GO:0004672">
    <property type="term" value="F:protein kinase activity"/>
    <property type="evidence" value="ECO:0007669"/>
    <property type="project" value="InterPro"/>
</dbReference>
<dbReference type="InterPro" id="IPR000719">
    <property type="entry name" value="Prot_kinase_dom"/>
</dbReference>
<evidence type="ECO:0000259" key="4">
    <source>
        <dbReference type="PROSITE" id="PS50011"/>
    </source>
</evidence>
<comment type="caution">
    <text evidence="6">The sequence shown here is derived from an EMBL/GenBank/DDBJ whole genome shotgun (WGS) entry which is preliminary data.</text>
</comment>
<reference evidence="6" key="1">
    <citation type="submission" date="2021-06" db="EMBL/GenBank/DDBJ databases">
        <authorList>
            <person name="Kallberg Y."/>
            <person name="Tangrot J."/>
            <person name="Rosling A."/>
        </authorList>
    </citation>
    <scope>NUCLEOTIDE SEQUENCE</scope>
    <source>
        <strain evidence="6">IN212</strain>
    </source>
</reference>
<sequence>MPPLQQNQKFEKRQARRQDPIQKNTSRRTPNKQEQPVHSHMGTERPSPYSTPSEQPPLSRMEIQLPYSTLPTHVVMTPDQRSQSDITWYGSVPAKSTDPRQSWPSQNPHYNIRYDWPQHSMHPQSTWLPRPSRYLNVQNNDWRSRSQNDDKASPWPVDNWELRPSNVSTTNQSNKSDLVSSSKSNDWQSEDRSSPWGQAENWELRSSNVSNSVQSDLSSSQNNNWRSHSPNINGSSHWQPVKNWELQPPPNISSPPLSDMIVPFQNKDWQLHSQNFNGSSPWQQVKTLQFQQPKLNLIQNDEWHSYSPNDDMPSPWKLTEGLEVKSLNVTSSMQSDIVTSSKRKPVQKGVSKIVKKPNIKVKSSVKHTFKDLNSLKNAVEDNAPLFIFAEEQATTSKRETFVKTNDLLNNASSSIVLTSPAQQTDASQSLHADFVTTAKRKRSQNKDLKSGENFNVKSNWNDINNLKPSPNILVLKKPDVNKETSHKVEEKFVNNNDSAFMIREEQTPQSSCDDLISSDYLLSSPIQACSDSQQIEEESRPVQVDLDLRKVEEELKLVQVDLDLKVEELKPVQIDLNSKKVEEESKPVQVDLVSPTKRSLSPKNSSKPGRKPGVKQNRKDQKSLITAQIKNSVRVTSRKGKEKVVDNALVVRSTEEQASTSNGFESTSANISLNGRAGSSTDASRIQSKPMTKAAESLFNFYQSLKPPSPELTREQMLRLGTYIFDELLSTSYARPFVNPEAEDAYYYRSIIKDLMDLNTAERKLWARCYSSPLDLYKDICQIMYNAFKFHREGISKALAENNVPLPHEDFRKLSICTPHAESRIYITTLFTFLENNKAGPHRKLKESVIDRLDPLARPLGEIMNLELLPLMEFDPSVSTCNFGRLYVVSGRSSLAQCRDDKNAILVILKNIRYTRGEELLQCDALIAKPFGDLHLLDSMQFPELVDARAWVKCAFINRVTLDLKITRKFYDKCVKSTFQVVEYQKELLTPEFHDALLDALQLRQQEDAIIEPQTPQSIWEHLVKEAKARNVPIECFHDLGNIKIEAEGTFKRVFHFADDTSFVVQNFKQITSDTLETRVREAQTLKDYAFNSRRVLTGEQKYKLIVDMLRGIRAIHQAGFAHRDLSEVNMMVSETGEKLKDGSIMPELVIIDFGKAEFVRPIDVKR</sequence>
<feature type="domain" description="Bromo" evidence="5">
    <location>
        <begin position="748"/>
        <end position="798"/>
    </location>
</feature>
<evidence type="ECO:0000256" key="3">
    <source>
        <dbReference type="SAM" id="MobiDB-lite"/>
    </source>
</evidence>
<dbReference type="InterPro" id="IPR001487">
    <property type="entry name" value="Bromodomain"/>
</dbReference>
<organism evidence="6 7">
    <name type="scientific">Racocetra fulgida</name>
    <dbReference type="NCBI Taxonomy" id="60492"/>
    <lineage>
        <taxon>Eukaryota</taxon>
        <taxon>Fungi</taxon>
        <taxon>Fungi incertae sedis</taxon>
        <taxon>Mucoromycota</taxon>
        <taxon>Glomeromycotina</taxon>
        <taxon>Glomeromycetes</taxon>
        <taxon>Diversisporales</taxon>
        <taxon>Gigasporaceae</taxon>
        <taxon>Racocetra</taxon>
    </lineage>
</organism>
<feature type="region of interest" description="Disordered" evidence="3">
    <location>
        <begin position="655"/>
        <end position="685"/>
    </location>
</feature>
<evidence type="ECO:0000313" key="6">
    <source>
        <dbReference type="EMBL" id="CAG8472393.1"/>
    </source>
</evidence>
<dbReference type="InterPro" id="IPR011009">
    <property type="entry name" value="Kinase-like_dom_sf"/>
</dbReference>
<evidence type="ECO:0000259" key="5">
    <source>
        <dbReference type="PROSITE" id="PS50014"/>
    </source>
</evidence>
<dbReference type="GO" id="GO:0005524">
    <property type="term" value="F:ATP binding"/>
    <property type="evidence" value="ECO:0007669"/>
    <property type="project" value="InterPro"/>
</dbReference>
<keyword evidence="7" id="KW-1185">Reference proteome</keyword>
<accession>A0A9N8W2Y4</accession>
<dbReference type="SUPFAM" id="SSF56112">
    <property type="entry name" value="Protein kinase-like (PK-like)"/>
    <property type="match status" value="1"/>
</dbReference>
<feature type="compositionally biased region" description="Basic and acidic residues" evidence="3">
    <location>
        <begin position="9"/>
        <end position="20"/>
    </location>
</feature>
<dbReference type="PROSITE" id="PS50011">
    <property type="entry name" value="PROTEIN_KINASE_DOM"/>
    <property type="match status" value="1"/>
</dbReference>
<gene>
    <name evidence="6" type="ORF">RFULGI_LOCUS1178</name>
</gene>
<dbReference type="PROSITE" id="PS50014">
    <property type="entry name" value="BROMODOMAIN_2"/>
    <property type="match status" value="1"/>
</dbReference>
<dbReference type="EMBL" id="CAJVPZ010000654">
    <property type="protein sequence ID" value="CAG8472393.1"/>
    <property type="molecule type" value="Genomic_DNA"/>
</dbReference>
<feature type="compositionally biased region" description="Polar residues" evidence="3">
    <location>
        <begin position="656"/>
        <end position="685"/>
    </location>
</feature>
<protein>
    <submittedName>
        <fullName evidence="6">14548_t:CDS:1</fullName>
    </submittedName>
</protein>
<feature type="compositionally biased region" description="Low complexity" evidence="3">
    <location>
        <begin position="206"/>
        <end position="224"/>
    </location>
</feature>
<feature type="region of interest" description="Disordered" evidence="3">
    <location>
        <begin position="1"/>
        <end position="66"/>
    </location>
</feature>
<evidence type="ECO:0000256" key="1">
    <source>
        <dbReference type="ARBA" id="ARBA00023117"/>
    </source>
</evidence>
<keyword evidence="1 2" id="KW-0103">Bromodomain</keyword>
<dbReference type="OrthoDB" id="4062651at2759"/>
<feature type="compositionally biased region" description="Polar residues" evidence="3">
    <location>
        <begin position="596"/>
        <end position="607"/>
    </location>
</feature>
<dbReference type="Proteomes" id="UP000789396">
    <property type="component" value="Unassembled WGS sequence"/>
</dbReference>
<feature type="region of interest" description="Disordered" evidence="3">
    <location>
        <begin position="141"/>
        <end position="234"/>
    </location>
</feature>
<dbReference type="InterPro" id="IPR036427">
    <property type="entry name" value="Bromodomain-like_sf"/>
</dbReference>
<dbReference type="Gene3D" id="1.10.510.10">
    <property type="entry name" value="Transferase(Phosphotransferase) domain 1"/>
    <property type="match status" value="1"/>
</dbReference>
<feature type="compositionally biased region" description="Basic and acidic residues" evidence="3">
    <location>
        <begin position="142"/>
        <end position="152"/>
    </location>
</feature>
<dbReference type="Gene3D" id="1.20.920.10">
    <property type="entry name" value="Bromodomain-like"/>
    <property type="match status" value="1"/>
</dbReference>
<dbReference type="Pfam" id="PF00439">
    <property type="entry name" value="Bromodomain"/>
    <property type="match status" value="1"/>
</dbReference>
<dbReference type="SUPFAM" id="SSF47370">
    <property type="entry name" value="Bromodomain"/>
    <property type="match status" value="1"/>
</dbReference>
<dbReference type="GO" id="GO:0006325">
    <property type="term" value="P:chromatin organization"/>
    <property type="evidence" value="ECO:0007669"/>
    <property type="project" value="UniProtKB-ARBA"/>
</dbReference>
<dbReference type="AlphaFoldDB" id="A0A9N8W2Y4"/>
<evidence type="ECO:0000256" key="2">
    <source>
        <dbReference type="PROSITE-ProRule" id="PRU00035"/>
    </source>
</evidence>
<proteinExistence type="predicted"/>
<feature type="compositionally biased region" description="Low complexity" evidence="3">
    <location>
        <begin position="173"/>
        <end position="186"/>
    </location>
</feature>
<name>A0A9N8W2Y4_9GLOM</name>
<feature type="compositionally biased region" description="Polar residues" evidence="3">
    <location>
        <begin position="225"/>
        <end position="234"/>
    </location>
</feature>
<feature type="region of interest" description="Disordered" evidence="3">
    <location>
        <begin position="581"/>
        <end position="623"/>
    </location>
</feature>
<evidence type="ECO:0000313" key="7">
    <source>
        <dbReference type="Proteomes" id="UP000789396"/>
    </source>
</evidence>
<feature type="domain" description="Protein kinase" evidence="4">
    <location>
        <begin position="872"/>
        <end position="1167"/>
    </location>
</feature>